<dbReference type="Pfam" id="PF20819">
    <property type="entry name" value="T4_Rnl1_C"/>
    <property type="match status" value="1"/>
</dbReference>
<comment type="caution">
    <text evidence="3">The sequence shown here is derived from an EMBL/GenBank/DDBJ whole genome shotgun (WGS) entry which is preliminary data.</text>
</comment>
<sequence>RPMEKFFNLYENPMTMDLDLTAVTDVEMKADGSLISTYLHNDKLYLKTKGSLESDQAVAAMKFLDLPENENFKEELTIIALLGNTVNMEWCAPDNRIVISYPDAHLVVLNIRCNRNGVYLDREVLLAHADPVFSETAKRYVALFVTNPVEYHSIVEFVADIPNKEGIEGFVVRLESGLRVKIKTEWYLVQHRAKDSINSPRRLFEACIEEATDDLRSLFHDDPVVIAMITEMETFAEGVYNHTVDQVERFYERNKGLERKEYAILGQEELDKKIFGLAMSKYLERPVDYKAFLRKHYKSFGVADDPANGVE</sequence>
<gene>
    <name evidence="3" type="ORF">LCGC14_1610040</name>
</gene>
<evidence type="ECO:0000259" key="2">
    <source>
        <dbReference type="Pfam" id="PF20819"/>
    </source>
</evidence>
<protein>
    <submittedName>
        <fullName evidence="3">Uncharacterized protein</fullName>
    </submittedName>
</protein>
<dbReference type="Pfam" id="PF09511">
    <property type="entry name" value="RNA_lig_T4_1"/>
    <property type="match status" value="1"/>
</dbReference>
<organism evidence="3">
    <name type="scientific">marine sediment metagenome</name>
    <dbReference type="NCBI Taxonomy" id="412755"/>
    <lineage>
        <taxon>unclassified sequences</taxon>
        <taxon>metagenomes</taxon>
        <taxon>ecological metagenomes</taxon>
    </lineage>
</organism>
<dbReference type="EMBL" id="LAZR01013021">
    <property type="protein sequence ID" value="KKM23951.1"/>
    <property type="molecule type" value="Genomic_DNA"/>
</dbReference>
<feature type="non-terminal residue" evidence="3">
    <location>
        <position position="1"/>
    </location>
</feature>
<feature type="domain" description="T4 RNA ligase 1-like N-terminal" evidence="1">
    <location>
        <begin position="1"/>
        <end position="187"/>
    </location>
</feature>
<dbReference type="NCBIfam" id="TIGR02308">
    <property type="entry name" value="RNA_lig_T4_1"/>
    <property type="match status" value="1"/>
</dbReference>
<dbReference type="InterPro" id="IPR049042">
    <property type="entry name" value="T4_Rnl1_C"/>
</dbReference>
<name>A0A0F9I8L2_9ZZZZ</name>
<proteinExistence type="predicted"/>
<dbReference type="InterPro" id="IPR012648">
    <property type="entry name" value="Rnl1"/>
</dbReference>
<dbReference type="Gene3D" id="1.10.3550.20">
    <property type="match status" value="1"/>
</dbReference>
<evidence type="ECO:0000259" key="1">
    <source>
        <dbReference type="Pfam" id="PF09511"/>
    </source>
</evidence>
<dbReference type="GO" id="GO:0003972">
    <property type="term" value="F:RNA ligase (ATP) activity"/>
    <property type="evidence" value="ECO:0007669"/>
    <property type="project" value="InterPro"/>
</dbReference>
<reference evidence="3" key="1">
    <citation type="journal article" date="2015" name="Nature">
        <title>Complex archaea that bridge the gap between prokaryotes and eukaryotes.</title>
        <authorList>
            <person name="Spang A."/>
            <person name="Saw J.H."/>
            <person name="Jorgensen S.L."/>
            <person name="Zaremba-Niedzwiedzka K."/>
            <person name="Martijn J."/>
            <person name="Lind A.E."/>
            <person name="van Eijk R."/>
            <person name="Schleper C."/>
            <person name="Guy L."/>
            <person name="Ettema T.J."/>
        </authorList>
    </citation>
    <scope>NUCLEOTIDE SEQUENCE</scope>
</reference>
<evidence type="ECO:0000313" key="3">
    <source>
        <dbReference type="EMBL" id="KKM23951.1"/>
    </source>
</evidence>
<dbReference type="AlphaFoldDB" id="A0A0F9I8L2"/>
<accession>A0A0F9I8L2</accession>
<feature type="domain" description="T4 RNA ligase 1 C-terminal" evidence="2">
    <location>
        <begin position="194"/>
        <end position="290"/>
    </location>
</feature>
<dbReference type="InterPro" id="IPR019039">
    <property type="entry name" value="T4-Rnl1-like_N"/>
</dbReference>